<dbReference type="RefSeq" id="WP_155282534.1">
    <property type="nucleotide sequence ID" value="NZ_AP019831.1"/>
</dbReference>
<evidence type="ECO:0000313" key="1">
    <source>
        <dbReference type="EMBL" id="BBM44746.1"/>
    </source>
</evidence>
<accession>A0A510JZM9</accession>
<dbReference type="EMBL" id="AP019831">
    <property type="protein sequence ID" value="BBM44746.1"/>
    <property type="molecule type" value="Genomic_DNA"/>
</dbReference>
<evidence type="ECO:0000313" key="2">
    <source>
        <dbReference type="Proteomes" id="UP000422644"/>
    </source>
</evidence>
<keyword evidence="2" id="KW-1185">Reference proteome</keyword>
<protein>
    <submittedName>
        <fullName evidence="1">Uncharacterized protein</fullName>
    </submittedName>
</protein>
<gene>
    <name evidence="1" type="ORF">JMUB3870_0864</name>
</gene>
<organism evidence="1 2">
    <name type="scientific">Leptotrichia trevisanii</name>
    <dbReference type="NCBI Taxonomy" id="109328"/>
    <lineage>
        <taxon>Bacteria</taxon>
        <taxon>Fusobacteriati</taxon>
        <taxon>Fusobacteriota</taxon>
        <taxon>Fusobacteriia</taxon>
        <taxon>Fusobacteriales</taxon>
        <taxon>Leptotrichiaceae</taxon>
        <taxon>Leptotrichia</taxon>
    </lineage>
</organism>
<name>A0A510JZM9_9FUSO</name>
<dbReference type="AlphaFoldDB" id="A0A510JZM9"/>
<dbReference type="Proteomes" id="UP000422644">
    <property type="component" value="Chromosome"/>
</dbReference>
<sequence length="290" mass="34528">MFEIKKLLNTDYNLGVKLEYLVESDYKYKITGTEQDIDYFSKTNQQIDFEYLKDNFYGKEIELNLSGIKINGKVELPIDKYLKELSTINNKVKILIEKSGEPIKILNFDDLRKEWVSKKVELTNKYFTDNTMLSLIELTDLGYKNDISFKQNFFNNLVYKLLFFDGYNKTYVTNNIKKGKFEIKNYISNITLPIVTEICMKNYDMSKNMLEIVIKGHLRDGIFNNYKFNEMFNFNKSQKLKSELEIVYYFEITTGYLLKCDCSIISKNENYFRENKIKIIRKGTEENEWI</sequence>
<reference evidence="1 2" key="1">
    <citation type="submission" date="2019-07" db="EMBL/GenBank/DDBJ databases">
        <title>Complete Genome Sequence of Leptotrichia trevisanii Strain JMUB3870.</title>
        <authorList>
            <person name="Watanabe S."/>
            <person name="Cui L."/>
        </authorList>
    </citation>
    <scope>NUCLEOTIDE SEQUENCE [LARGE SCALE GENOMIC DNA]</scope>
    <source>
        <strain evidence="1 2">JMUB3870</strain>
    </source>
</reference>
<proteinExistence type="predicted"/>